<dbReference type="RefSeq" id="XP_039137622.1">
    <property type="nucleotide sequence ID" value="XM_039281688.1"/>
</dbReference>
<dbReference type="AlphaFoldDB" id="A0AB40CG13"/>
<dbReference type="InterPro" id="IPR051205">
    <property type="entry name" value="UbiH/COQ6_monooxygenase"/>
</dbReference>
<dbReference type="GO" id="GO:0016120">
    <property type="term" value="P:carotene biosynthetic process"/>
    <property type="evidence" value="ECO:0007669"/>
    <property type="project" value="TreeGrafter"/>
</dbReference>
<dbReference type="GeneID" id="120275174"/>
<dbReference type="PANTHER" id="PTHR43876:SF7">
    <property type="entry name" value="UBIQUINONE BIOSYNTHESIS MONOOXYGENASE COQ6, MITOCHONDRIAL"/>
    <property type="match status" value="1"/>
</dbReference>
<organism evidence="1 2">
    <name type="scientific">Dioscorea cayennensis subsp. rotundata</name>
    <name type="common">White Guinea yam</name>
    <name type="synonym">Dioscorea rotundata</name>
    <dbReference type="NCBI Taxonomy" id="55577"/>
    <lineage>
        <taxon>Eukaryota</taxon>
        <taxon>Viridiplantae</taxon>
        <taxon>Streptophyta</taxon>
        <taxon>Embryophyta</taxon>
        <taxon>Tracheophyta</taxon>
        <taxon>Spermatophyta</taxon>
        <taxon>Magnoliopsida</taxon>
        <taxon>Liliopsida</taxon>
        <taxon>Dioscoreales</taxon>
        <taxon>Dioscoreaceae</taxon>
        <taxon>Dioscorea</taxon>
    </lineage>
</organism>
<evidence type="ECO:0000313" key="2">
    <source>
        <dbReference type="RefSeq" id="XP_039137622.1"/>
    </source>
</evidence>
<protein>
    <submittedName>
        <fullName evidence="2">Uncharacterized protein LOC120275174 isoform X1</fullName>
    </submittedName>
</protein>
<dbReference type="PANTHER" id="PTHR43876">
    <property type="entry name" value="UBIQUINONE BIOSYNTHESIS MONOOXYGENASE COQ6, MITOCHONDRIAL"/>
    <property type="match status" value="1"/>
</dbReference>
<name>A0AB40CG13_DIOCR</name>
<dbReference type="Gene3D" id="3.50.50.60">
    <property type="entry name" value="FAD/NAD(P)-binding domain"/>
    <property type="match status" value="1"/>
</dbReference>
<keyword evidence="1" id="KW-1185">Reference proteome</keyword>
<accession>A0AB40CG13</accession>
<dbReference type="GO" id="GO:0016123">
    <property type="term" value="P:xanthophyll biosynthetic process"/>
    <property type="evidence" value="ECO:0007669"/>
    <property type="project" value="TreeGrafter"/>
</dbReference>
<dbReference type="InterPro" id="IPR036188">
    <property type="entry name" value="FAD/NAD-bd_sf"/>
</dbReference>
<reference evidence="2" key="1">
    <citation type="submission" date="2025-08" db="UniProtKB">
        <authorList>
            <consortium name="RefSeq"/>
        </authorList>
    </citation>
    <scope>IDENTIFICATION</scope>
</reference>
<evidence type="ECO:0000313" key="1">
    <source>
        <dbReference type="Proteomes" id="UP001515500"/>
    </source>
</evidence>
<sequence>MQVWDYTGLGYTRYNARDAGKDCLGCVVENKVLANSLLLCLQNADFQKSIYSARLTSMAFPSQYSSAGNAAGQKYVKDNISGASPTKENEDKKCNNRFVKLDLSDSMSIHAKLVVNFSSKFHELSYCTLFNYMHTSSSNLKSRIAS</sequence>
<gene>
    <name evidence="2" type="primary">LOC120275174</name>
</gene>
<dbReference type="Proteomes" id="UP001515500">
    <property type="component" value="Chromosome 14"/>
</dbReference>
<proteinExistence type="predicted"/>
<dbReference type="GO" id="GO:0005739">
    <property type="term" value="C:mitochondrion"/>
    <property type="evidence" value="ECO:0007669"/>
    <property type="project" value="TreeGrafter"/>
</dbReference>